<evidence type="ECO:0000313" key="1">
    <source>
        <dbReference type="EMBL" id="MPN03121.1"/>
    </source>
</evidence>
<dbReference type="EMBL" id="VSSQ01049051">
    <property type="protein sequence ID" value="MPN03121.1"/>
    <property type="molecule type" value="Genomic_DNA"/>
</dbReference>
<protein>
    <submittedName>
        <fullName evidence="1">Uncharacterized protein</fullName>
    </submittedName>
</protein>
<proteinExistence type="predicted"/>
<accession>A0A645EM80</accession>
<gene>
    <name evidence="1" type="ORF">SDC9_150344</name>
</gene>
<dbReference type="AlphaFoldDB" id="A0A645EM80"/>
<name>A0A645EM80_9ZZZZ</name>
<organism evidence="1">
    <name type="scientific">bioreactor metagenome</name>
    <dbReference type="NCBI Taxonomy" id="1076179"/>
    <lineage>
        <taxon>unclassified sequences</taxon>
        <taxon>metagenomes</taxon>
        <taxon>ecological metagenomes</taxon>
    </lineage>
</organism>
<comment type="caution">
    <text evidence="1">The sequence shown here is derived from an EMBL/GenBank/DDBJ whole genome shotgun (WGS) entry which is preliminary data.</text>
</comment>
<sequence>MQHRLTLFIDEMFFAKHRKVHHILEIVITATRNKCIVTSQTYFCKKEIQHFLRHITVNNKSYRVSGFTLFKAVGNNFKKTFRYVTVHFKFSITGELDGICTEFIIVETLENFSHAIADNVIDEHYKLLSTDFRKYHKTRQLLRRYF</sequence>
<reference evidence="1" key="1">
    <citation type="submission" date="2019-08" db="EMBL/GenBank/DDBJ databases">
        <authorList>
            <person name="Kucharzyk K."/>
            <person name="Murdoch R.W."/>
            <person name="Higgins S."/>
            <person name="Loffler F."/>
        </authorList>
    </citation>
    <scope>NUCLEOTIDE SEQUENCE</scope>
</reference>